<evidence type="ECO:0000313" key="3">
    <source>
        <dbReference type="EMBL" id="MFL0249893.1"/>
    </source>
</evidence>
<dbReference type="Pfam" id="PF07670">
    <property type="entry name" value="Gate"/>
    <property type="match status" value="1"/>
</dbReference>
<feature type="transmembrane region" description="Helical" evidence="1">
    <location>
        <begin position="222"/>
        <end position="240"/>
    </location>
</feature>
<dbReference type="NCBIfam" id="TIGR02871">
    <property type="entry name" value="spore_ylbJ"/>
    <property type="match status" value="1"/>
</dbReference>
<dbReference type="Proteomes" id="UP001623592">
    <property type="component" value="Unassembled WGS sequence"/>
</dbReference>
<feature type="domain" description="Nucleoside transporter/FeoB GTPase Gate" evidence="2">
    <location>
        <begin position="61"/>
        <end position="129"/>
    </location>
</feature>
<evidence type="ECO:0000313" key="4">
    <source>
        <dbReference type="Proteomes" id="UP001623592"/>
    </source>
</evidence>
<protein>
    <submittedName>
        <fullName evidence="3">Sporulation integral membrane protein YlbJ</fullName>
    </submittedName>
</protein>
<proteinExistence type="predicted"/>
<dbReference type="InterPro" id="IPR011642">
    <property type="entry name" value="Gate_dom"/>
</dbReference>
<keyword evidence="1" id="KW-0472">Membrane</keyword>
<feature type="transmembrane region" description="Helical" evidence="1">
    <location>
        <begin position="316"/>
        <end position="335"/>
    </location>
</feature>
<dbReference type="EMBL" id="JBJIAA010000004">
    <property type="protein sequence ID" value="MFL0249893.1"/>
    <property type="molecule type" value="Genomic_DNA"/>
</dbReference>
<feature type="transmembrane region" description="Helical" evidence="1">
    <location>
        <begin position="167"/>
        <end position="187"/>
    </location>
</feature>
<feature type="transmembrane region" description="Helical" evidence="1">
    <location>
        <begin position="282"/>
        <end position="304"/>
    </location>
</feature>
<feature type="transmembrane region" description="Helical" evidence="1">
    <location>
        <begin position="355"/>
        <end position="374"/>
    </location>
</feature>
<gene>
    <name evidence="3" type="primary">ylbJ</name>
    <name evidence="3" type="ORF">ACJDT4_05615</name>
</gene>
<feature type="transmembrane region" description="Helical" evidence="1">
    <location>
        <begin position="29"/>
        <end position="48"/>
    </location>
</feature>
<keyword evidence="4" id="KW-1185">Reference proteome</keyword>
<evidence type="ECO:0000259" key="2">
    <source>
        <dbReference type="Pfam" id="PF07670"/>
    </source>
</evidence>
<organism evidence="3 4">
    <name type="scientific">Clostridium neuense</name>
    <dbReference type="NCBI Taxonomy" id="1728934"/>
    <lineage>
        <taxon>Bacteria</taxon>
        <taxon>Bacillati</taxon>
        <taxon>Bacillota</taxon>
        <taxon>Clostridia</taxon>
        <taxon>Eubacteriales</taxon>
        <taxon>Clostridiaceae</taxon>
        <taxon>Clostridium</taxon>
    </lineage>
</organism>
<dbReference type="RefSeq" id="WP_406786563.1">
    <property type="nucleotide sequence ID" value="NZ_JBJIAA010000004.1"/>
</dbReference>
<sequence length="379" mass="42589">MVILILMIPIIFLLFLLLKKTTPIKSINILITAVCSLIVLFIILSPEICFKFSINGAKLFFYNVFPYVFPFMILSNLIIYYGGVEIYSKFLGILCKPQKLPKNTAIVLAISALCGYPLGAKYSCDLYEEGIIDFKTFERIINIASNAGPLFIVGSVGTSMLGSRHSGYILLASCYASCILMGILIPYKAPKMHIDIKKNNNIQSENNFGVSIKKSVENAIQVSIQLMGFIVFFSLLIGILKNSILFKSIQNPIVKSLILGCIEMTNGCSIISTSQISFELKMLSMSFLICFGGFCVISQIYSFVGKYKVSPVKFILRKLVQGFLGSLICFILISFSPKNDAKYTFNFQFSKYNFTLYYTYLIIIFLVPIFSSKFSRRKH</sequence>
<comment type="caution">
    <text evidence="3">The sequence shown here is derived from an EMBL/GenBank/DDBJ whole genome shotgun (WGS) entry which is preliminary data.</text>
</comment>
<accession>A0ABW8TDU0</accession>
<keyword evidence="1" id="KW-0812">Transmembrane</keyword>
<reference evidence="3 4" key="1">
    <citation type="submission" date="2024-11" db="EMBL/GenBank/DDBJ databases">
        <authorList>
            <person name="Heng Y.C."/>
            <person name="Lim A.C.H."/>
            <person name="Lee J.K.Y."/>
            <person name="Kittelmann S."/>
        </authorList>
    </citation>
    <scope>NUCLEOTIDE SEQUENCE [LARGE SCALE GENOMIC DNA]</scope>
    <source>
        <strain evidence="3 4">WILCCON 0114</strain>
    </source>
</reference>
<evidence type="ECO:0000256" key="1">
    <source>
        <dbReference type="SAM" id="Phobius"/>
    </source>
</evidence>
<name>A0ABW8TDU0_9CLOT</name>
<dbReference type="InterPro" id="IPR014226">
    <property type="entry name" value="Spore_IM_YlbJ"/>
</dbReference>
<feature type="transmembrane region" description="Helical" evidence="1">
    <location>
        <begin position="140"/>
        <end position="161"/>
    </location>
</feature>
<feature type="transmembrane region" description="Helical" evidence="1">
    <location>
        <begin position="60"/>
        <end position="83"/>
    </location>
</feature>
<keyword evidence="1" id="KW-1133">Transmembrane helix</keyword>
<feature type="transmembrane region" description="Helical" evidence="1">
    <location>
        <begin position="103"/>
        <end position="119"/>
    </location>
</feature>